<comment type="similarity">
    <text evidence="1">Belongs to the enoyl-CoA hydratase/isomerase family.</text>
</comment>
<dbReference type="CDD" id="cd03450">
    <property type="entry name" value="NodN"/>
    <property type="match status" value="1"/>
</dbReference>
<dbReference type="Gene3D" id="3.10.129.10">
    <property type="entry name" value="Hotdog Thioesterase"/>
    <property type="match status" value="1"/>
</dbReference>
<evidence type="ECO:0000313" key="3">
    <source>
        <dbReference type="EMBL" id="GAC84723.1"/>
    </source>
</evidence>
<dbReference type="InterPro" id="IPR029069">
    <property type="entry name" value="HotDog_dom_sf"/>
</dbReference>
<accession>A0ABQ0IMV7</accession>
<dbReference type="InterPro" id="IPR002539">
    <property type="entry name" value="MaoC-like_dom"/>
</dbReference>
<dbReference type="EMBL" id="BAOQ01000025">
    <property type="protein sequence ID" value="GAC84723.1"/>
    <property type="molecule type" value="Genomic_DNA"/>
</dbReference>
<protein>
    <submittedName>
        <fullName evidence="3">Enoyl-CoA hydratase</fullName>
    </submittedName>
</protein>
<gene>
    <name evidence="3" type="ORF">GP2_025_00420</name>
</gene>
<proteinExistence type="inferred from homology"/>
<dbReference type="SUPFAM" id="SSF54637">
    <property type="entry name" value="Thioesterase/thiol ester dehydrase-isomerase"/>
    <property type="match status" value="1"/>
</dbReference>
<sequence length="151" mass="16310">MSTIVESPAHLVDLVGRSLGETRWREVTQVQVNTFGAVTGDEQWIHVDVERANAGPFGRPIAHGYLTLSFVGPLFAELLEVHGAQMVVNYGLDRVRFPAAVGVGARIRLSASVAEVTEVEGGVQLVGDAVVEIEGSAKPACVARPVYRYYY</sequence>
<keyword evidence="4" id="KW-1185">Reference proteome</keyword>
<evidence type="ECO:0000256" key="1">
    <source>
        <dbReference type="ARBA" id="ARBA00005254"/>
    </source>
</evidence>
<reference evidence="3 4" key="1">
    <citation type="submission" date="2013-02" db="EMBL/GenBank/DDBJ databases">
        <title>Whole genome shotgun sequence of Gordonia paraffinivorans NBRC 108238.</title>
        <authorList>
            <person name="Isaki-Nakamura S."/>
            <person name="Hosoyama A."/>
            <person name="Tsuchikane K."/>
            <person name="Ando Y."/>
            <person name="Baba S."/>
            <person name="Ohji S."/>
            <person name="Hamada M."/>
            <person name="Tamura T."/>
            <person name="Yamazoe A."/>
            <person name="Yamazaki S."/>
            <person name="Fujita N."/>
        </authorList>
    </citation>
    <scope>NUCLEOTIDE SEQUENCE [LARGE SCALE GENOMIC DNA]</scope>
    <source>
        <strain evidence="3 4">NBRC 108238</strain>
    </source>
</reference>
<name>A0ABQ0IMV7_9ACTN</name>
<dbReference type="RefSeq" id="WP_006900951.1">
    <property type="nucleotide sequence ID" value="NZ_BAOQ01000025.1"/>
</dbReference>
<organism evidence="3 4">
    <name type="scientific">Gordonia paraffinivorans NBRC 108238</name>
    <dbReference type="NCBI Taxonomy" id="1223543"/>
    <lineage>
        <taxon>Bacteria</taxon>
        <taxon>Bacillati</taxon>
        <taxon>Actinomycetota</taxon>
        <taxon>Actinomycetes</taxon>
        <taxon>Mycobacteriales</taxon>
        <taxon>Gordoniaceae</taxon>
        <taxon>Gordonia</taxon>
    </lineage>
</organism>
<dbReference type="PANTHER" id="PTHR42993:SF1">
    <property type="entry name" value="MAOC-LIKE DEHYDRATASE DOMAIN-CONTAINING PROTEIN"/>
    <property type="match status" value="1"/>
</dbReference>
<evidence type="ECO:0000313" key="4">
    <source>
        <dbReference type="Proteomes" id="UP000035021"/>
    </source>
</evidence>
<dbReference type="Proteomes" id="UP000035021">
    <property type="component" value="Unassembled WGS sequence"/>
</dbReference>
<dbReference type="PANTHER" id="PTHR42993">
    <property type="entry name" value="MAOC-LIKE DEHYDRATASE DOMAIN-CONTAINING PROTEIN"/>
    <property type="match status" value="1"/>
</dbReference>
<dbReference type="InterPro" id="IPR039375">
    <property type="entry name" value="NodN-like"/>
</dbReference>
<evidence type="ECO:0000259" key="2">
    <source>
        <dbReference type="Pfam" id="PF01575"/>
    </source>
</evidence>
<feature type="domain" description="MaoC-like" evidence="2">
    <location>
        <begin position="15"/>
        <end position="122"/>
    </location>
</feature>
<dbReference type="Pfam" id="PF01575">
    <property type="entry name" value="MaoC_dehydratas"/>
    <property type="match status" value="1"/>
</dbReference>
<comment type="caution">
    <text evidence="3">The sequence shown here is derived from an EMBL/GenBank/DDBJ whole genome shotgun (WGS) entry which is preliminary data.</text>
</comment>